<dbReference type="PROSITE" id="PS50112">
    <property type="entry name" value="PAS"/>
    <property type="match status" value="1"/>
</dbReference>
<evidence type="ECO:0000259" key="5">
    <source>
        <dbReference type="PROSITE" id="PS50887"/>
    </source>
</evidence>
<dbReference type="InterPro" id="IPR000700">
    <property type="entry name" value="PAS-assoc_C"/>
</dbReference>
<dbReference type="Gene3D" id="3.10.580.10">
    <property type="entry name" value="CBS-domain"/>
    <property type="match status" value="2"/>
</dbReference>
<dbReference type="InterPro" id="IPR000014">
    <property type="entry name" value="PAS"/>
</dbReference>
<dbReference type="SMART" id="SM00267">
    <property type="entry name" value="GGDEF"/>
    <property type="match status" value="1"/>
</dbReference>
<dbReference type="SUPFAM" id="SSF54631">
    <property type="entry name" value="CBS-domain pair"/>
    <property type="match status" value="2"/>
</dbReference>
<dbReference type="PANTHER" id="PTHR46663:SF3">
    <property type="entry name" value="SLL0267 PROTEIN"/>
    <property type="match status" value="1"/>
</dbReference>
<dbReference type="Gene3D" id="3.30.70.270">
    <property type="match status" value="1"/>
</dbReference>
<dbReference type="Pfam" id="PF13426">
    <property type="entry name" value="PAS_9"/>
    <property type="match status" value="1"/>
</dbReference>
<feature type="domain" description="GGDEF" evidence="5">
    <location>
        <begin position="451"/>
        <end position="584"/>
    </location>
</feature>
<evidence type="ECO:0008006" key="8">
    <source>
        <dbReference type="Google" id="ProtNLM"/>
    </source>
</evidence>
<dbReference type="InterPro" id="IPR000644">
    <property type="entry name" value="CBS_dom"/>
</dbReference>
<dbReference type="InterPro" id="IPR052163">
    <property type="entry name" value="DGC-Regulatory_Protein"/>
</dbReference>
<dbReference type="EMBL" id="AP019537">
    <property type="protein sequence ID" value="BBJ03655.1"/>
    <property type="molecule type" value="Genomic_DNA"/>
</dbReference>
<dbReference type="SMART" id="SM00091">
    <property type="entry name" value="PAS"/>
    <property type="match status" value="1"/>
</dbReference>
<feature type="domain" description="CBS" evidence="6">
    <location>
        <begin position="27"/>
        <end position="84"/>
    </location>
</feature>
<keyword evidence="2" id="KW-0129">CBS domain</keyword>
<evidence type="ECO:0000256" key="1">
    <source>
        <dbReference type="ARBA" id="ARBA00001946"/>
    </source>
</evidence>
<dbReference type="InterPro" id="IPR046342">
    <property type="entry name" value="CBS_dom_sf"/>
</dbReference>
<accession>A0A455WAC0</accession>
<dbReference type="InterPro" id="IPR029787">
    <property type="entry name" value="Nucleotide_cyclase"/>
</dbReference>
<dbReference type="PROSITE" id="PS51371">
    <property type="entry name" value="CBS"/>
    <property type="match status" value="3"/>
</dbReference>
<dbReference type="SUPFAM" id="SSF55073">
    <property type="entry name" value="Nucleotide cyclase"/>
    <property type="match status" value="1"/>
</dbReference>
<dbReference type="NCBIfam" id="TIGR00229">
    <property type="entry name" value="sensory_box"/>
    <property type="match status" value="1"/>
</dbReference>
<proteinExistence type="predicted"/>
<gene>
    <name evidence="7" type="ORF">YBY_15030</name>
</gene>
<dbReference type="InterPro" id="IPR000160">
    <property type="entry name" value="GGDEF_dom"/>
</dbReference>
<feature type="domain" description="PAS" evidence="3">
    <location>
        <begin position="294"/>
        <end position="340"/>
    </location>
</feature>
<reference evidence="7" key="1">
    <citation type="submission" date="2019-03" db="EMBL/GenBank/DDBJ databases">
        <title>Whole genome analysis of nitrate-reducing bacteria Marinobacter hydrocarbonoclasticus YB03.</title>
        <authorList>
            <person name="Azam A.H."/>
            <person name="Yuk S.R."/>
            <person name="Kamarisima K."/>
            <person name="Miyanaga K."/>
            <person name="Tanji Y."/>
        </authorList>
    </citation>
    <scope>NUCLEOTIDE SEQUENCE</scope>
    <source>
        <strain evidence="7">YB03</strain>
    </source>
</reference>
<dbReference type="InterPro" id="IPR043128">
    <property type="entry name" value="Rev_trsase/Diguanyl_cyclase"/>
</dbReference>
<dbReference type="CDD" id="cd01949">
    <property type="entry name" value="GGDEF"/>
    <property type="match status" value="1"/>
</dbReference>
<feature type="domain" description="CBS" evidence="6">
    <location>
        <begin position="92"/>
        <end position="150"/>
    </location>
</feature>
<dbReference type="PROSITE" id="PS50887">
    <property type="entry name" value="GGDEF"/>
    <property type="match status" value="1"/>
</dbReference>
<evidence type="ECO:0000313" key="7">
    <source>
        <dbReference type="EMBL" id="BBJ03655.1"/>
    </source>
</evidence>
<protein>
    <recommendedName>
        <fullName evidence="8">Diguanylate cyclase</fullName>
    </recommendedName>
</protein>
<comment type="cofactor">
    <cofactor evidence="1">
        <name>Mg(2+)</name>
        <dbReference type="ChEBI" id="CHEBI:18420"/>
    </cofactor>
</comment>
<dbReference type="AlphaFoldDB" id="A0A455WAC0"/>
<dbReference type="PROSITE" id="PS50113">
    <property type="entry name" value="PAC"/>
    <property type="match status" value="1"/>
</dbReference>
<sequence length="590" mass="66218">MLNWSGDKTLIKTGLSMAQPLPISRIMYSGLLLQCSPQTSIADAAARMSENSVSSILIADQDQVIGIWTEHDALALDFTDPDRFNQPVSTVMSSPVLTLPSTMDAGQAAIRLRDSGKRHFLVVDEHEAAVGILSQTDLALNQGLEPYLRLREVRAVVARPPLLANGTQSLAEVASQMHHHQADAVVVTCGDGELGILTERDMVRFIARHTSNTPVHELATRPLLTVNEEDPLIHARDLLIDHRIRHLAVVNFSGEVTGLIGYHDMLAGAEQMYLDDLREALEQRDQALAKSRRTLQLAERVIESSFEGIMVTDKDVRIEFVNPAFTQLTGYSPDEVIGRTPEVLSSGRHDAEFYKRMWQSLTTHGYWRGEIWNRRKTGELYLELLTITAITDDQGQTTHYAGLFTDITQNRKNEEQIRQLAYYDALTGVPNRRLLEDRLEHAIRHAHRKDMLLAVMFIDLDRFKEVNDTLGHAVGDELLLQFTARVRDYLREDDTLARLGGDEFIVLLPELDKLSDVTQVAERLIELNRKPYVINNECIEIGSSIGISLYPEDGTTVQELLNGADIAMYRSKRDGRNCYTLFAPSAVESA</sequence>
<dbReference type="CDD" id="cd00130">
    <property type="entry name" value="PAS"/>
    <property type="match status" value="1"/>
</dbReference>
<dbReference type="CDD" id="cd09833">
    <property type="entry name" value="CBS_pair_GGDEF_PAS_repeat1"/>
    <property type="match status" value="1"/>
</dbReference>
<dbReference type="Gene3D" id="3.30.450.20">
    <property type="entry name" value="PAS domain"/>
    <property type="match status" value="1"/>
</dbReference>
<evidence type="ECO:0000259" key="6">
    <source>
        <dbReference type="PROSITE" id="PS51371"/>
    </source>
</evidence>
<dbReference type="SMART" id="SM00116">
    <property type="entry name" value="CBS"/>
    <property type="match status" value="4"/>
</dbReference>
<dbReference type="NCBIfam" id="TIGR00254">
    <property type="entry name" value="GGDEF"/>
    <property type="match status" value="1"/>
</dbReference>
<feature type="domain" description="CBS" evidence="6">
    <location>
        <begin position="219"/>
        <end position="277"/>
    </location>
</feature>
<dbReference type="GO" id="GO:0003824">
    <property type="term" value="F:catalytic activity"/>
    <property type="evidence" value="ECO:0007669"/>
    <property type="project" value="UniProtKB-ARBA"/>
</dbReference>
<name>A0A455WAC0_MARNT</name>
<dbReference type="CDD" id="cd04611">
    <property type="entry name" value="CBS_pair_GGDEF_PAS_repeat2"/>
    <property type="match status" value="1"/>
</dbReference>
<dbReference type="Pfam" id="PF00571">
    <property type="entry name" value="CBS"/>
    <property type="match status" value="4"/>
</dbReference>
<dbReference type="SMART" id="SM00086">
    <property type="entry name" value="PAC"/>
    <property type="match status" value="1"/>
</dbReference>
<dbReference type="SUPFAM" id="SSF55785">
    <property type="entry name" value="PYP-like sensor domain (PAS domain)"/>
    <property type="match status" value="1"/>
</dbReference>
<evidence type="ECO:0000259" key="4">
    <source>
        <dbReference type="PROSITE" id="PS50113"/>
    </source>
</evidence>
<dbReference type="FunFam" id="3.30.70.270:FF:000001">
    <property type="entry name" value="Diguanylate cyclase domain protein"/>
    <property type="match status" value="1"/>
</dbReference>
<evidence type="ECO:0000256" key="2">
    <source>
        <dbReference type="PROSITE-ProRule" id="PRU00703"/>
    </source>
</evidence>
<organism evidence="7">
    <name type="scientific">Marinobacter nauticus</name>
    <name type="common">Marinobacter hydrocarbonoclasticus</name>
    <name type="synonym">Marinobacter aquaeolei</name>
    <dbReference type="NCBI Taxonomy" id="2743"/>
    <lineage>
        <taxon>Bacteria</taxon>
        <taxon>Pseudomonadati</taxon>
        <taxon>Pseudomonadota</taxon>
        <taxon>Gammaproteobacteria</taxon>
        <taxon>Pseudomonadales</taxon>
        <taxon>Marinobacteraceae</taxon>
        <taxon>Marinobacter</taxon>
    </lineage>
</organism>
<feature type="domain" description="PAC" evidence="4">
    <location>
        <begin position="367"/>
        <end position="419"/>
    </location>
</feature>
<dbReference type="Pfam" id="PF00990">
    <property type="entry name" value="GGDEF"/>
    <property type="match status" value="1"/>
</dbReference>
<dbReference type="InterPro" id="IPR035965">
    <property type="entry name" value="PAS-like_dom_sf"/>
</dbReference>
<dbReference type="InterPro" id="IPR001610">
    <property type="entry name" value="PAC"/>
</dbReference>
<dbReference type="PANTHER" id="PTHR46663">
    <property type="entry name" value="DIGUANYLATE CYCLASE DGCT-RELATED"/>
    <property type="match status" value="1"/>
</dbReference>
<evidence type="ECO:0000259" key="3">
    <source>
        <dbReference type="PROSITE" id="PS50112"/>
    </source>
</evidence>